<dbReference type="PROSITE" id="PS00973">
    <property type="entry name" value="USP_2"/>
    <property type="match status" value="1"/>
</dbReference>
<dbReference type="CDD" id="cd02674">
    <property type="entry name" value="Peptidase_C19R"/>
    <property type="match status" value="1"/>
</dbReference>
<dbReference type="PANTHER" id="PTHR21646">
    <property type="entry name" value="UBIQUITIN CARBOXYL-TERMINAL HYDROLASE"/>
    <property type="match status" value="1"/>
</dbReference>
<dbReference type="PANTHER" id="PTHR21646:SF14">
    <property type="entry name" value="FI05488P"/>
    <property type="match status" value="1"/>
</dbReference>
<dbReference type="AlphaFoldDB" id="A0A9P0A5Y6"/>
<keyword evidence="6" id="KW-1185">Reference proteome</keyword>
<dbReference type="FunFam" id="3.90.70.10:FF:000046">
    <property type="entry name" value="ubiquitin carboxyl-terminal hydrolase 31"/>
    <property type="match status" value="1"/>
</dbReference>
<comment type="similarity">
    <text evidence="2">Belongs to the peptidase C19 family.</text>
</comment>
<feature type="compositionally biased region" description="Polar residues" evidence="3">
    <location>
        <begin position="883"/>
        <end position="918"/>
    </location>
</feature>
<dbReference type="Proteomes" id="UP001152759">
    <property type="component" value="Chromosome 2"/>
</dbReference>
<evidence type="ECO:0000259" key="4">
    <source>
        <dbReference type="PROSITE" id="PS50235"/>
    </source>
</evidence>
<evidence type="ECO:0000256" key="2">
    <source>
        <dbReference type="RuleBase" id="RU366025"/>
    </source>
</evidence>
<dbReference type="InterPro" id="IPR050185">
    <property type="entry name" value="Ub_carboxyl-term_hydrolase"/>
</dbReference>
<organism evidence="5 6">
    <name type="scientific">Bemisia tabaci</name>
    <name type="common">Sweetpotato whitefly</name>
    <name type="synonym">Aleurodes tabaci</name>
    <dbReference type="NCBI Taxonomy" id="7038"/>
    <lineage>
        <taxon>Eukaryota</taxon>
        <taxon>Metazoa</taxon>
        <taxon>Ecdysozoa</taxon>
        <taxon>Arthropoda</taxon>
        <taxon>Hexapoda</taxon>
        <taxon>Insecta</taxon>
        <taxon>Pterygota</taxon>
        <taxon>Neoptera</taxon>
        <taxon>Paraneoptera</taxon>
        <taxon>Hemiptera</taxon>
        <taxon>Sternorrhyncha</taxon>
        <taxon>Aleyrodoidea</taxon>
        <taxon>Aleyrodidae</taxon>
        <taxon>Aleyrodinae</taxon>
        <taxon>Bemisia</taxon>
    </lineage>
</organism>
<reference evidence="5" key="1">
    <citation type="submission" date="2021-12" db="EMBL/GenBank/DDBJ databases">
        <authorList>
            <person name="King R."/>
        </authorList>
    </citation>
    <scope>NUCLEOTIDE SEQUENCE</scope>
</reference>
<protein>
    <recommendedName>
        <fullName evidence="2">Ubiquitin carboxyl-terminal hydrolase</fullName>
        <ecNumber evidence="2">3.4.19.12</ecNumber>
    </recommendedName>
</protein>
<sequence length="918" mass="103988">MQSDLDYFGDPAYFFRSMSEMTSDTLIVTSVSDGEISQDKHKVVKTSDSGASFCTSTVAESKLKRTFNLTRNVLTGTRISKRKIKHKQPFSLFSGFQESNPVIDENNKNTENENLRNQATTKNNQKQTGSLLCGFPENCSVIDENMKNSENGGHKLFRAPSWNKFVSKLLQRVSSHINNQKTNLCTSYEYGIRRKSPASLSSNDLRVPPPRPSVFANGDKVPGVIGLRNHGNTCFINAVLQCLSHTDILAEYFVLDQYKIDLSRRNKLNSKKYGTKGEVTEQLALLLKAIWSCQYDPEISNKFKTIVDKYASQYRGNNQHDAQEFLLWLLDKVHEDLNTATKKKYKMIKNSFGRPDDVVAAETLANHVRCNSSFVHAVFQAQFRSSLTCPRCKRQSNTFDPFLCVSVPVPQNQFRPLYVTVVYTSQQPRQVKIGLSLPSQTDVHELRTLLSSDTAVSEENMLLLEINDLGFHNTFIDSMSINDIKESDKLYCMELPQLKEVPQEATSYLLLCWVNVLVVEDECSRFGSPFTMQICRETSYTDLQKLLLKEMSWMLHDDVLTTEQDVPLFRIRLASHPEPDAYLDPTLDHPLYSEFIDHVLNLCEANTEPAHIKLVLEWDLQSKESTIADDSDQVEEHNSVSKLKSMPESGGSVSLEECFQLYTRAEVLAAEDAWHCPHCDLKQEVVKELGLWSLPDILVVHLKRFKQTAGGKPPVTTRPPIKLTTLVDFPLYGFDMTPHLAGGHCTSPTPALWSSWKRPKHSYRHDDNVYDLYAVCNHHGDDLQGGHYTAYCRNPYDAQWYCFDDARVTQVQETDLLTPSAYILFYQRRGLITSSSSSSTGSSGGEHWAARLPSVVMEQSKSTEDLREGKKDFPRNDRAYATLQPQSKRTSIDVESSNNHSNSTKSIPSAVTDGKQNW</sequence>
<keyword evidence="2" id="KW-0788">Thiol protease</keyword>
<dbReference type="KEGG" id="btab:109037274"/>
<feature type="region of interest" description="Disordered" evidence="3">
    <location>
        <begin position="859"/>
        <end position="918"/>
    </location>
</feature>
<comment type="catalytic activity">
    <reaction evidence="1 2">
        <text>Thiol-dependent hydrolysis of ester, thioester, amide, peptide and isopeptide bonds formed by the C-terminal Gly of ubiquitin (a 76-residue protein attached to proteins as an intracellular targeting signal).</text>
        <dbReference type="EC" id="3.4.19.12"/>
    </reaction>
</comment>
<evidence type="ECO:0000256" key="1">
    <source>
        <dbReference type="ARBA" id="ARBA00000707"/>
    </source>
</evidence>
<feature type="region of interest" description="Disordered" evidence="3">
    <location>
        <begin position="101"/>
        <end position="127"/>
    </location>
</feature>
<dbReference type="EMBL" id="OU963863">
    <property type="protein sequence ID" value="CAH0384073.1"/>
    <property type="molecule type" value="Genomic_DNA"/>
</dbReference>
<dbReference type="InterPro" id="IPR018200">
    <property type="entry name" value="USP_CS"/>
</dbReference>
<keyword evidence="2" id="KW-0833">Ubl conjugation pathway</keyword>
<dbReference type="GO" id="GO:0016579">
    <property type="term" value="P:protein deubiquitination"/>
    <property type="evidence" value="ECO:0007669"/>
    <property type="project" value="InterPro"/>
</dbReference>
<dbReference type="SUPFAM" id="SSF54001">
    <property type="entry name" value="Cysteine proteinases"/>
    <property type="match status" value="1"/>
</dbReference>
<gene>
    <name evidence="5" type="ORF">BEMITA_LOCUS3450</name>
</gene>
<feature type="compositionally biased region" description="Basic and acidic residues" evidence="3">
    <location>
        <begin position="861"/>
        <end position="878"/>
    </location>
</feature>
<proteinExistence type="inferred from homology"/>
<dbReference type="Gene3D" id="3.90.70.10">
    <property type="entry name" value="Cysteine proteinases"/>
    <property type="match status" value="2"/>
</dbReference>
<dbReference type="Pfam" id="PF00443">
    <property type="entry name" value="UCH"/>
    <property type="match status" value="1"/>
</dbReference>
<accession>A0A9P0A5Y6</accession>
<feature type="domain" description="USP" evidence="4">
    <location>
        <begin position="225"/>
        <end position="829"/>
    </location>
</feature>
<dbReference type="InterPro" id="IPR028889">
    <property type="entry name" value="USP"/>
</dbReference>
<keyword evidence="2" id="KW-0378">Hydrolase</keyword>
<dbReference type="GO" id="GO:0004843">
    <property type="term" value="F:cysteine-type deubiquitinase activity"/>
    <property type="evidence" value="ECO:0007669"/>
    <property type="project" value="UniProtKB-UniRule"/>
</dbReference>
<evidence type="ECO:0000313" key="6">
    <source>
        <dbReference type="Proteomes" id="UP001152759"/>
    </source>
</evidence>
<dbReference type="EC" id="3.4.19.12" evidence="2"/>
<dbReference type="PROSITE" id="PS50235">
    <property type="entry name" value="USP_3"/>
    <property type="match status" value="1"/>
</dbReference>
<feature type="region of interest" description="Disordered" evidence="3">
    <location>
        <begin position="835"/>
        <end position="854"/>
    </location>
</feature>
<dbReference type="InterPro" id="IPR038765">
    <property type="entry name" value="Papain-like_cys_pep_sf"/>
</dbReference>
<dbReference type="PROSITE" id="PS00972">
    <property type="entry name" value="USP_1"/>
    <property type="match status" value="1"/>
</dbReference>
<feature type="compositionally biased region" description="Polar residues" evidence="3">
    <location>
        <begin position="118"/>
        <end position="127"/>
    </location>
</feature>
<keyword evidence="2" id="KW-0645">Protease</keyword>
<evidence type="ECO:0000256" key="3">
    <source>
        <dbReference type="SAM" id="MobiDB-lite"/>
    </source>
</evidence>
<dbReference type="GO" id="GO:0006508">
    <property type="term" value="P:proteolysis"/>
    <property type="evidence" value="ECO:0007669"/>
    <property type="project" value="UniProtKB-KW"/>
</dbReference>
<feature type="compositionally biased region" description="Basic and acidic residues" evidence="3">
    <location>
        <begin position="105"/>
        <end position="114"/>
    </location>
</feature>
<evidence type="ECO:0000313" key="5">
    <source>
        <dbReference type="EMBL" id="CAH0384073.1"/>
    </source>
</evidence>
<name>A0A9P0A5Y6_BEMTA</name>
<dbReference type="InterPro" id="IPR001394">
    <property type="entry name" value="Peptidase_C19_UCH"/>
</dbReference>